<evidence type="ECO:0000256" key="2">
    <source>
        <dbReference type="ARBA" id="ARBA00015915"/>
    </source>
</evidence>
<protein>
    <recommendedName>
        <fullName evidence="2">High-affinity zinc uptake system protein ZnuA</fullName>
    </recommendedName>
</protein>
<evidence type="ECO:0000313" key="10">
    <source>
        <dbReference type="Proteomes" id="UP000031670"/>
    </source>
</evidence>
<evidence type="ECO:0000256" key="4">
    <source>
        <dbReference type="ARBA" id="ARBA00022729"/>
    </source>
</evidence>
<keyword evidence="11" id="KW-1185">Reference proteome</keyword>
<dbReference type="GO" id="GO:0006829">
    <property type="term" value="P:zinc ion transport"/>
    <property type="evidence" value="ECO:0007669"/>
    <property type="project" value="UniProtKB-KW"/>
</dbReference>
<dbReference type="InterPro" id="IPR050492">
    <property type="entry name" value="Bact_metal-bind_prot9"/>
</dbReference>
<evidence type="ECO:0000313" key="6">
    <source>
        <dbReference type="EMBL" id="GAM55589.1"/>
    </source>
</evidence>
<accession>A0A0B8NXZ3</accession>
<reference evidence="8 9" key="3">
    <citation type="submission" date="2015-01" db="EMBL/GenBank/DDBJ databases">
        <title>Vibrio sp. C94 JCM 19241 whole genome shotgun sequence.</title>
        <authorList>
            <person name="Sawabe T."/>
            <person name="Meirelles P."/>
            <person name="Feng G."/>
            <person name="Sayaka M."/>
            <person name="Hattori M."/>
            <person name="Ohkuma M."/>
        </authorList>
    </citation>
    <scope>NUCLEOTIDE SEQUENCE [LARGE SCALE GENOMIC DNA]</scope>
    <source>
        <strain evidence="9">JCM 19241</strain>
        <strain evidence="8">JCM19241</strain>
    </source>
</reference>
<dbReference type="Proteomes" id="UP000031671">
    <property type="component" value="Unassembled WGS sequence"/>
</dbReference>
<accession>A0A0B8Q104</accession>
<dbReference type="Proteomes" id="UP000031670">
    <property type="component" value="Unassembled WGS sequence"/>
</dbReference>
<evidence type="ECO:0000313" key="9">
    <source>
        <dbReference type="Proteomes" id="UP000031666"/>
    </source>
</evidence>
<dbReference type="InterPro" id="IPR006127">
    <property type="entry name" value="ZnuA-like"/>
</dbReference>
<evidence type="ECO:0000256" key="3">
    <source>
        <dbReference type="ARBA" id="ARBA00022448"/>
    </source>
</evidence>
<keyword evidence="5" id="KW-0864">Zinc transport</keyword>
<reference evidence="9 10" key="4">
    <citation type="submission" date="2015-01" db="EMBL/GenBank/DDBJ databases">
        <authorList>
            <consortium name="NBRP consortium"/>
            <person name="Sawabe T."/>
            <person name="Meirelles P."/>
            <person name="Feng G."/>
            <person name="Sayaka M."/>
            <person name="Hattori M."/>
            <person name="Ohkuma M."/>
        </authorList>
    </citation>
    <scope>NUCLEOTIDE SEQUENCE [LARGE SCALE GENOMIC DNA]</scope>
    <source>
        <strain evidence="11">JCM 19231</strain>
        <strain evidence="9">JCM 19241</strain>
        <strain evidence="6">JCM19231</strain>
        <strain evidence="7 10">JCM19232</strain>
        <strain evidence="8">JCM19241</strain>
    </source>
</reference>
<dbReference type="GO" id="GO:0046872">
    <property type="term" value="F:metal ion binding"/>
    <property type="evidence" value="ECO:0007669"/>
    <property type="project" value="InterPro"/>
</dbReference>
<reference evidence="7 10" key="2">
    <citation type="submission" date="2015-01" db="EMBL/GenBank/DDBJ databases">
        <title>Vibrio sp. C5 JCM 19232 whole genome shotgun sequence.</title>
        <authorList>
            <person name="Sawabe T."/>
            <person name="Meirelles P."/>
            <person name="Feng G."/>
            <person name="Sayaka M."/>
            <person name="Hattori M."/>
            <person name="Ohkuma M."/>
        </authorList>
    </citation>
    <scope>NUCLEOTIDE SEQUENCE [LARGE SCALE GENOMIC DNA]</scope>
    <source>
        <strain evidence="7 10">JCM19232</strain>
    </source>
</reference>
<accession>A0A0B8PEP3</accession>
<dbReference type="Gene3D" id="3.40.50.1980">
    <property type="entry name" value="Nitrogenase molybdenum iron protein domain"/>
    <property type="match status" value="1"/>
</dbReference>
<keyword evidence="5" id="KW-0862">Zinc</keyword>
<dbReference type="AlphaFoldDB" id="A0A0B8NXZ3"/>
<comment type="similarity">
    <text evidence="1">Belongs to the bacterial solute-binding protein 9 family.</text>
</comment>
<comment type="caution">
    <text evidence="6">The sequence shown here is derived from an EMBL/GenBank/DDBJ whole genome shotgun (WGS) entry which is preliminary data.</text>
</comment>
<keyword evidence="5" id="KW-0406">Ion transport</keyword>
<dbReference type="EMBL" id="BBSA01000003">
    <property type="protein sequence ID" value="GAM61299.1"/>
    <property type="molecule type" value="Genomic_DNA"/>
</dbReference>
<keyword evidence="4" id="KW-0732">Signal</keyword>
<reference evidence="6 11" key="1">
    <citation type="submission" date="2015-01" db="EMBL/GenBank/DDBJ databases">
        <title>Vibrio sp. C1 JCM 19231 whole genome shotgun sequence.</title>
        <authorList>
            <person name="Sawabe T."/>
            <person name="Meirelles P."/>
            <person name="Feng G."/>
            <person name="Sayaka M."/>
            <person name="Hattori M."/>
            <person name="Ohkuma M."/>
        </authorList>
    </citation>
    <scope>NUCLEOTIDE SEQUENCE [LARGE SCALE GENOMIC DNA]</scope>
    <source>
        <strain evidence="11">JCM 19231</strain>
        <strain evidence="6">JCM19231</strain>
    </source>
</reference>
<organism evidence="6 11">
    <name type="scientific">Vibrio ishigakensis</name>
    <dbReference type="NCBI Taxonomy" id="1481914"/>
    <lineage>
        <taxon>Bacteria</taxon>
        <taxon>Pseudomonadati</taxon>
        <taxon>Pseudomonadota</taxon>
        <taxon>Gammaproteobacteria</taxon>
        <taxon>Vibrionales</taxon>
        <taxon>Vibrionaceae</taxon>
        <taxon>Vibrio</taxon>
    </lineage>
</organism>
<evidence type="ECO:0000313" key="11">
    <source>
        <dbReference type="Proteomes" id="UP000031671"/>
    </source>
</evidence>
<dbReference type="Proteomes" id="UP000031666">
    <property type="component" value="Unassembled WGS sequence"/>
</dbReference>
<evidence type="ECO:0000256" key="5">
    <source>
        <dbReference type="ARBA" id="ARBA00022906"/>
    </source>
</evidence>
<gene>
    <name evidence="6" type="ORF">JCM19231_2941</name>
    <name evidence="7" type="ORF">JCM19232_5600</name>
    <name evidence="8" type="ORF">JCM19241_2640</name>
</gene>
<dbReference type="STRING" id="1481914.JCM19241_2640"/>
<proteinExistence type="inferred from homology"/>
<dbReference type="EMBL" id="BBRZ01000016">
    <property type="protein sequence ID" value="GAM55589.1"/>
    <property type="molecule type" value="Genomic_DNA"/>
</dbReference>
<dbReference type="EMBL" id="BBSC01000001">
    <property type="protein sequence ID" value="GAM73185.1"/>
    <property type="molecule type" value="Genomic_DNA"/>
</dbReference>
<dbReference type="PANTHER" id="PTHR42953">
    <property type="entry name" value="HIGH-AFFINITY ZINC UPTAKE SYSTEM PROTEIN ZNUA-RELATED"/>
    <property type="match status" value="1"/>
</dbReference>
<evidence type="ECO:0000313" key="8">
    <source>
        <dbReference type="EMBL" id="GAM73185.1"/>
    </source>
</evidence>
<evidence type="ECO:0000313" key="7">
    <source>
        <dbReference type="EMBL" id="GAM61299.1"/>
    </source>
</evidence>
<sequence>MSPHDYSLKPSDVKKIRSADLIVWYGPDLERFMTSLTEEQKNVLTVSELSNVDLRAFDEGHHDDHHHHHGSYDPHFWLGPKQAGSVAKAVAEKLQAIDPENSAQYQDNLKEFLANLQKTSLEIDAELKPVKDKATSFFMRPMATSKTITS</sequence>
<dbReference type="SUPFAM" id="SSF53807">
    <property type="entry name" value="Helical backbone' metal receptor"/>
    <property type="match status" value="1"/>
</dbReference>
<name>A0A0B8NXZ3_9VIBR</name>
<dbReference type="Pfam" id="PF01297">
    <property type="entry name" value="ZnuA"/>
    <property type="match status" value="1"/>
</dbReference>
<dbReference type="PANTHER" id="PTHR42953:SF3">
    <property type="entry name" value="HIGH-AFFINITY ZINC UPTAKE SYSTEM PROTEIN ZNUA"/>
    <property type="match status" value="1"/>
</dbReference>
<evidence type="ECO:0000256" key="1">
    <source>
        <dbReference type="ARBA" id="ARBA00011028"/>
    </source>
</evidence>
<keyword evidence="3" id="KW-0813">Transport</keyword>